<gene>
    <name evidence="1" type="ORF">A4A49_52842</name>
</gene>
<comment type="caution">
    <text evidence="1">The sequence shown here is derived from an EMBL/GenBank/DDBJ whole genome shotgun (WGS) entry which is preliminary data.</text>
</comment>
<evidence type="ECO:0008006" key="3">
    <source>
        <dbReference type="Google" id="ProtNLM"/>
    </source>
</evidence>
<dbReference type="Gramene" id="OIT33510">
    <property type="protein sequence ID" value="OIT33510"/>
    <property type="gene ID" value="A4A49_52842"/>
</dbReference>
<evidence type="ECO:0000313" key="2">
    <source>
        <dbReference type="Proteomes" id="UP000187609"/>
    </source>
</evidence>
<keyword evidence="2" id="KW-1185">Reference proteome</keyword>
<organism evidence="1 2">
    <name type="scientific">Nicotiana attenuata</name>
    <name type="common">Coyote tobacco</name>
    <dbReference type="NCBI Taxonomy" id="49451"/>
    <lineage>
        <taxon>Eukaryota</taxon>
        <taxon>Viridiplantae</taxon>
        <taxon>Streptophyta</taxon>
        <taxon>Embryophyta</taxon>
        <taxon>Tracheophyta</taxon>
        <taxon>Spermatophyta</taxon>
        <taxon>Magnoliopsida</taxon>
        <taxon>eudicotyledons</taxon>
        <taxon>Gunneridae</taxon>
        <taxon>Pentapetalae</taxon>
        <taxon>asterids</taxon>
        <taxon>lamiids</taxon>
        <taxon>Solanales</taxon>
        <taxon>Solanaceae</taxon>
        <taxon>Nicotianoideae</taxon>
        <taxon>Nicotianeae</taxon>
        <taxon>Nicotiana</taxon>
    </lineage>
</organism>
<protein>
    <recommendedName>
        <fullName evidence="3">Reverse transcriptase domain-containing protein</fullName>
    </recommendedName>
</protein>
<reference evidence="1" key="1">
    <citation type="submission" date="2016-11" db="EMBL/GenBank/DDBJ databases">
        <title>The genome of Nicotiana attenuata.</title>
        <authorList>
            <person name="Xu S."/>
            <person name="Brockmoeller T."/>
            <person name="Gaquerel E."/>
            <person name="Navarro A."/>
            <person name="Kuhl H."/>
            <person name="Gase K."/>
            <person name="Ling Z."/>
            <person name="Zhou W."/>
            <person name="Kreitzer C."/>
            <person name="Stanke M."/>
            <person name="Tang H."/>
            <person name="Lyons E."/>
            <person name="Pandey P."/>
            <person name="Pandey S.P."/>
            <person name="Timmermann B."/>
            <person name="Baldwin I.T."/>
        </authorList>
    </citation>
    <scope>NUCLEOTIDE SEQUENCE [LARGE SCALE GENOMIC DNA]</scope>
    <source>
        <strain evidence="1">UT</strain>
    </source>
</reference>
<proteinExistence type="predicted"/>
<dbReference type="Proteomes" id="UP000187609">
    <property type="component" value="Unassembled WGS sequence"/>
</dbReference>
<accession>A0A314KW24</accession>
<evidence type="ECO:0000313" key="1">
    <source>
        <dbReference type="EMBL" id="OIT33510.1"/>
    </source>
</evidence>
<dbReference type="EMBL" id="MJEQ01000869">
    <property type="protein sequence ID" value="OIT33510.1"/>
    <property type="molecule type" value="Genomic_DNA"/>
</dbReference>
<name>A0A314KW24_NICAT</name>
<dbReference type="AlphaFoldDB" id="A0A314KW24"/>
<sequence>MDLNKANAELMVHHKLIEAFLKQKSNLKWQLEGDENTKYFHNVIRGKRKLLNIHRINVDGRWLEGRDEIDSAAINFYQDLFTGDNLNIDSCIMSCIPRFISEEDNIMLLAEPTHEEVRNSIFDINSNSATGPDGLTHHDFSARH</sequence>